<feature type="non-terminal residue" evidence="1">
    <location>
        <position position="34"/>
    </location>
</feature>
<dbReference type="AlphaFoldDB" id="A0A391NW16"/>
<name>A0A391NW16_9EUKA</name>
<gene>
    <name evidence="1" type="ORF">KIPB_016501</name>
</gene>
<dbReference type="EMBL" id="BDIP01010130">
    <property type="protein sequence ID" value="GCA65197.1"/>
    <property type="molecule type" value="Genomic_DNA"/>
</dbReference>
<dbReference type="Proteomes" id="UP000265618">
    <property type="component" value="Unassembled WGS sequence"/>
</dbReference>
<sequence>MLNPYVMNISVAQEQSQSNLIVERKWSDTYGEHD</sequence>
<reference evidence="1 2" key="1">
    <citation type="journal article" date="2018" name="PLoS ONE">
        <title>The draft genome of Kipferlia bialata reveals reductive genome evolution in fornicate parasites.</title>
        <authorList>
            <person name="Tanifuji G."/>
            <person name="Takabayashi S."/>
            <person name="Kume K."/>
            <person name="Takagi M."/>
            <person name="Nakayama T."/>
            <person name="Kamikawa R."/>
            <person name="Inagaki Y."/>
            <person name="Hashimoto T."/>
        </authorList>
    </citation>
    <scope>NUCLEOTIDE SEQUENCE [LARGE SCALE GENOMIC DNA]</scope>
    <source>
        <strain evidence="1">NY0173</strain>
    </source>
</reference>
<evidence type="ECO:0000313" key="2">
    <source>
        <dbReference type="Proteomes" id="UP000265618"/>
    </source>
</evidence>
<accession>A0A391NW16</accession>
<evidence type="ECO:0000313" key="1">
    <source>
        <dbReference type="EMBL" id="GCA65197.1"/>
    </source>
</evidence>
<protein>
    <submittedName>
        <fullName evidence="1">Uncharacterized protein</fullName>
    </submittedName>
</protein>
<proteinExistence type="predicted"/>
<keyword evidence="2" id="KW-1185">Reference proteome</keyword>
<comment type="caution">
    <text evidence="1">The sequence shown here is derived from an EMBL/GenBank/DDBJ whole genome shotgun (WGS) entry which is preliminary data.</text>
</comment>
<organism evidence="1 2">
    <name type="scientific">Kipferlia bialata</name>
    <dbReference type="NCBI Taxonomy" id="797122"/>
    <lineage>
        <taxon>Eukaryota</taxon>
        <taxon>Metamonada</taxon>
        <taxon>Carpediemonas-like organisms</taxon>
        <taxon>Kipferlia</taxon>
    </lineage>
</organism>